<dbReference type="InterPro" id="IPR013783">
    <property type="entry name" value="Ig-like_fold"/>
</dbReference>
<dbReference type="InterPro" id="IPR014756">
    <property type="entry name" value="Ig_E-set"/>
</dbReference>
<dbReference type="PANTHER" id="PTHR38537">
    <property type="entry name" value="JITTERBUG, ISOFORM N"/>
    <property type="match status" value="1"/>
</dbReference>
<dbReference type="PROSITE" id="PS50194">
    <property type="entry name" value="FILAMIN_REPEAT"/>
    <property type="match status" value="1"/>
</dbReference>
<dbReference type="EMBL" id="CAJNOR010016878">
    <property type="protein sequence ID" value="CAF1686139.1"/>
    <property type="molecule type" value="Genomic_DNA"/>
</dbReference>
<evidence type="ECO:0000256" key="3">
    <source>
        <dbReference type="SAM" id="MobiDB-lite"/>
    </source>
</evidence>
<name>A0A816HAM5_ADIRI</name>
<evidence type="ECO:0000313" key="5">
    <source>
        <dbReference type="Proteomes" id="UP000663828"/>
    </source>
</evidence>
<evidence type="ECO:0000256" key="1">
    <source>
        <dbReference type="ARBA" id="ARBA00022737"/>
    </source>
</evidence>
<proteinExistence type="predicted"/>
<organism evidence="4 5">
    <name type="scientific">Adineta ricciae</name>
    <name type="common">Rotifer</name>
    <dbReference type="NCBI Taxonomy" id="249248"/>
    <lineage>
        <taxon>Eukaryota</taxon>
        <taxon>Metazoa</taxon>
        <taxon>Spiralia</taxon>
        <taxon>Gnathifera</taxon>
        <taxon>Rotifera</taxon>
        <taxon>Eurotatoria</taxon>
        <taxon>Bdelloidea</taxon>
        <taxon>Adinetida</taxon>
        <taxon>Adinetidae</taxon>
        <taxon>Adineta</taxon>
    </lineage>
</organism>
<evidence type="ECO:0000256" key="2">
    <source>
        <dbReference type="PROSITE-ProRule" id="PRU00087"/>
    </source>
</evidence>
<dbReference type="Gene3D" id="2.60.40.10">
    <property type="entry name" value="Immunoglobulins"/>
    <property type="match status" value="1"/>
</dbReference>
<gene>
    <name evidence="4" type="ORF">XAT740_LOCUS61977</name>
</gene>
<dbReference type="InterPro" id="IPR017868">
    <property type="entry name" value="Filamin/ABP280_repeat-like"/>
</dbReference>
<keyword evidence="5" id="KW-1185">Reference proteome</keyword>
<keyword evidence="1" id="KW-0677">Repeat</keyword>
<comment type="caution">
    <text evidence="4">The sequence shown here is derived from an EMBL/GenBank/DDBJ whole genome shotgun (WGS) entry which is preliminary data.</text>
</comment>
<dbReference type="InterPro" id="IPR044801">
    <property type="entry name" value="Filamin"/>
</dbReference>
<feature type="repeat" description="Filamin" evidence="2">
    <location>
        <begin position="1"/>
        <end position="41"/>
    </location>
</feature>
<feature type="non-terminal residue" evidence="4">
    <location>
        <position position="1"/>
    </location>
</feature>
<dbReference type="Proteomes" id="UP000663828">
    <property type="component" value="Unassembled WGS sequence"/>
</dbReference>
<reference evidence="4" key="1">
    <citation type="submission" date="2021-02" db="EMBL/GenBank/DDBJ databases">
        <authorList>
            <person name="Nowell W R."/>
        </authorList>
    </citation>
    <scope>NUCLEOTIDE SEQUENCE</scope>
</reference>
<feature type="region of interest" description="Disordered" evidence="3">
    <location>
        <begin position="69"/>
        <end position="89"/>
    </location>
</feature>
<evidence type="ECO:0000313" key="4">
    <source>
        <dbReference type="EMBL" id="CAF1686139.1"/>
    </source>
</evidence>
<dbReference type="SUPFAM" id="SSF81296">
    <property type="entry name" value="E set domains"/>
    <property type="match status" value="1"/>
</dbReference>
<accession>A0A816HAM5</accession>
<dbReference type="PANTHER" id="PTHR38537:SF8">
    <property type="entry name" value="FILAMIN-A"/>
    <property type="match status" value="1"/>
</dbReference>
<dbReference type="GO" id="GO:0030036">
    <property type="term" value="P:actin cytoskeleton organization"/>
    <property type="evidence" value="ECO:0007669"/>
    <property type="project" value="InterPro"/>
</dbReference>
<protein>
    <submittedName>
        <fullName evidence="4">Uncharacterized protein</fullName>
    </submittedName>
</protein>
<dbReference type="AlphaFoldDB" id="A0A816HAM5"/>
<dbReference type="Pfam" id="PF00630">
    <property type="entry name" value="Filamin"/>
    <property type="match status" value="1"/>
</dbReference>
<dbReference type="GO" id="GO:0051015">
    <property type="term" value="F:actin filament binding"/>
    <property type="evidence" value="ECO:0007669"/>
    <property type="project" value="InterPro"/>
</dbReference>
<sequence length="89" mass="9769">CKDNQDGTCIMEYLPTKAGQYDIAIKFAEQHVPGSPFHVNVRDRLDASHVNVKMSSTMRANTLQEIVIDGQTAGPGNPSIDITDSHEEL</sequence>